<protein>
    <submittedName>
        <fullName evidence="1">Uncharacterized protein</fullName>
    </submittedName>
</protein>
<keyword evidence="2" id="KW-1185">Reference proteome</keyword>
<evidence type="ECO:0000313" key="2">
    <source>
        <dbReference type="Proteomes" id="UP000801492"/>
    </source>
</evidence>
<dbReference type="Proteomes" id="UP000801492">
    <property type="component" value="Unassembled WGS sequence"/>
</dbReference>
<dbReference type="AlphaFoldDB" id="A0A8K0CAU4"/>
<comment type="caution">
    <text evidence="1">The sequence shown here is derived from an EMBL/GenBank/DDBJ whole genome shotgun (WGS) entry which is preliminary data.</text>
</comment>
<sequence>MERNETGYTEWRWMDGERFARTEDRINSHTSLPPNRLPPRSVFLASRHGPVRDAALALEVTMLASEGRLGRWNPLWLDGHSAGGRSSLSQ</sequence>
<reference evidence="1" key="1">
    <citation type="submission" date="2019-08" db="EMBL/GenBank/DDBJ databases">
        <title>The genome of the North American firefly Photinus pyralis.</title>
        <authorList>
            <consortium name="Photinus pyralis genome working group"/>
            <person name="Fallon T.R."/>
            <person name="Sander Lower S.E."/>
            <person name="Weng J.-K."/>
        </authorList>
    </citation>
    <scope>NUCLEOTIDE SEQUENCE</scope>
    <source>
        <strain evidence="1">TRF0915ILg1</strain>
        <tissue evidence="1">Whole body</tissue>
    </source>
</reference>
<name>A0A8K0CAU4_IGNLU</name>
<organism evidence="1 2">
    <name type="scientific">Ignelater luminosus</name>
    <name type="common">Cucubano</name>
    <name type="synonym">Pyrophorus luminosus</name>
    <dbReference type="NCBI Taxonomy" id="2038154"/>
    <lineage>
        <taxon>Eukaryota</taxon>
        <taxon>Metazoa</taxon>
        <taxon>Ecdysozoa</taxon>
        <taxon>Arthropoda</taxon>
        <taxon>Hexapoda</taxon>
        <taxon>Insecta</taxon>
        <taxon>Pterygota</taxon>
        <taxon>Neoptera</taxon>
        <taxon>Endopterygota</taxon>
        <taxon>Coleoptera</taxon>
        <taxon>Polyphaga</taxon>
        <taxon>Elateriformia</taxon>
        <taxon>Elateroidea</taxon>
        <taxon>Elateridae</taxon>
        <taxon>Agrypninae</taxon>
        <taxon>Pyrophorini</taxon>
        <taxon>Ignelater</taxon>
    </lineage>
</organism>
<accession>A0A8K0CAU4</accession>
<evidence type="ECO:0000313" key="1">
    <source>
        <dbReference type="EMBL" id="KAF2883838.1"/>
    </source>
</evidence>
<proteinExistence type="predicted"/>
<gene>
    <name evidence="1" type="ORF">ILUMI_22340</name>
</gene>
<dbReference type="EMBL" id="VTPC01090288">
    <property type="protein sequence ID" value="KAF2883838.1"/>
    <property type="molecule type" value="Genomic_DNA"/>
</dbReference>